<evidence type="ECO:0000256" key="3">
    <source>
        <dbReference type="ARBA" id="ARBA00022741"/>
    </source>
</evidence>
<proteinExistence type="inferred from homology"/>
<dbReference type="PROSITE" id="PS00296">
    <property type="entry name" value="CHAPERONINS_CPN60"/>
    <property type="match status" value="1"/>
</dbReference>
<keyword evidence="6" id="KW-0496">Mitochondrion</keyword>
<comment type="similarity">
    <text evidence="2 9">Belongs to the chaperonin (HSP60) family.</text>
</comment>
<dbReference type="NCBIfam" id="NF009488">
    <property type="entry name" value="PRK12850.1"/>
    <property type="match status" value="1"/>
</dbReference>
<dbReference type="InterPro" id="IPR002423">
    <property type="entry name" value="Cpn60/GroEL/TCP-1"/>
</dbReference>
<evidence type="ECO:0000256" key="8">
    <source>
        <dbReference type="ARBA" id="ARBA00030005"/>
    </source>
</evidence>
<dbReference type="PRINTS" id="PR00298">
    <property type="entry name" value="CHAPERONIN60"/>
</dbReference>
<dbReference type="FunFam" id="3.30.260.10:FF:000019">
    <property type="entry name" value="60 kDa heat shock mitochondrial"/>
    <property type="match status" value="1"/>
</dbReference>
<dbReference type="CDD" id="cd03344">
    <property type="entry name" value="GroEL"/>
    <property type="match status" value="1"/>
</dbReference>
<dbReference type="EMBL" id="UXSR01000014">
    <property type="protein sequence ID" value="VDD74195.1"/>
    <property type="molecule type" value="Genomic_DNA"/>
</dbReference>
<dbReference type="STRING" id="53468.A0A0R3U1G1"/>
<name>A0A0R3U1G1_MESCO</name>
<dbReference type="FunFam" id="1.10.560.10:FF:000031">
    <property type="entry name" value="60 kDa heat shock protein, mitochondrial"/>
    <property type="match status" value="1"/>
</dbReference>
<dbReference type="Gene3D" id="1.10.560.10">
    <property type="entry name" value="GroEL-like equatorial domain"/>
    <property type="match status" value="1"/>
</dbReference>
<dbReference type="InterPro" id="IPR027409">
    <property type="entry name" value="GroEL-like_apical_dom_sf"/>
</dbReference>
<dbReference type="SUPFAM" id="SSF52029">
    <property type="entry name" value="GroEL apical domain-like"/>
    <property type="match status" value="1"/>
</dbReference>
<evidence type="ECO:0000256" key="4">
    <source>
        <dbReference type="ARBA" id="ARBA00022840"/>
    </source>
</evidence>
<dbReference type="Proteomes" id="UP000267029">
    <property type="component" value="Unassembled WGS sequence"/>
</dbReference>
<dbReference type="GO" id="GO:0042026">
    <property type="term" value="P:protein refolding"/>
    <property type="evidence" value="ECO:0007669"/>
    <property type="project" value="InterPro"/>
</dbReference>
<dbReference type="Gene3D" id="3.50.7.10">
    <property type="entry name" value="GroEL"/>
    <property type="match status" value="1"/>
</dbReference>
<keyword evidence="5" id="KW-0809">Transit peptide</keyword>
<dbReference type="SUPFAM" id="SSF54849">
    <property type="entry name" value="GroEL-intermediate domain like"/>
    <property type="match status" value="1"/>
</dbReference>
<dbReference type="NCBIfam" id="NF000592">
    <property type="entry name" value="PRK00013.1"/>
    <property type="match status" value="1"/>
</dbReference>
<protein>
    <recommendedName>
        <fullName evidence="8">Heat shock protein 60</fullName>
    </recommendedName>
</protein>
<dbReference type="FunFam" id="3.50.7.10:FF:000001">
    <property type="entry name" value="60 kDa chaperonin"/>
    <property type="match status" value="1"/>
</dbReference>
<sequence>MIVLISRVVVYVYQSFWNGVHFTMLRAALSQRFAGSVCKSVIRGLAKDVKFGAEARAAMLVGVDILADAVAVTMGPKGRNVILESQWRSPKITKDGVTVAKGIELKDKFQNIGAKLVQDVANNANEEAGDGTTTATVLARAIAKEGFEKISKGANPIEFRRGVMMAVDVVVKHLKEMSRPVTTPEEVAQVATISANGDTSIGDLISDAMKRVGNDGTITVKDGKTLHDEIEFIEGMKFDRGYISPYFINTDKGARCEFQDCYVLFCEKKINNIQVLVPVLEMIHQHKRPLVIVAEDVEGEALTALVLNRLKVGLQVCAVKAPGFGDNRKNTLRDMAIASGGVVFGDEADMYKLENVQLHDLGRVGEAIITKDDTLFMRGQGKKEEVEKRIAQIRDEISVSTSDYEKEKMQERVAKLSNGVAVIKVGGSSEVEVSEKKDRYTDALNSTRAAVEEGIVPGGGTALLRCIPVLDGIEVKNKDQQIGIDIVKRALETPAYTIAHNAGVNASVVVQKIMGMSQNEGYDAMNDKYVDMIAAGIIDPTKVVRTALVDASGVASLLTTAEAVVCDIPKEDNAMPGMGGMGGMGGGMGGMM</sequence>
<evidence type="ECO:0000313" key="11">
    <source>
        <dbReference type="Proteomes" id="UP000267029"/>
    </source>
</evidence>
<evidence type="ECO:0000313" key="10">
    <source>
        <dbReference type="EMBL" id="VDD74195.1"/>
    </source>
</evidence>
<dbReference type="InterPro" id="IPR027413">
    <property type="entry name" value="GROEL-like_equatorial_sf"/>
</dbReference>
<keyword evidence="7" id="KW-0143">Chaperone</keyword>
<keyword evidence="4" id="KW-0067">ATP-binding</keyword>
<dbReference type="SUPFAM" id="SSF48592">
    <property type="entry name" value="GroEL equatorial domain-like"/>
    <property type="match status" value="1"/>
</dbReference>
<organism evidence="10 11">
    <name type="scientific">Mesocestoides corti</name>
    <name type="common">Flatworm</name>
    <dbReference type="NCBI Taxonomy" id="53468"/>
    <lineage>
        <taxon>Eukaryota</taxon>
        <taxon>Metazoa</taxon>
        <taxon>Spiralia</taxon>
        <taxon>Lophotrochozoa</taxon>
        <taxon>Platyhelminthes</taxon>
        <taxon>Cestoda</taxon>
        <taxon>Eucestoda</taxon>
        <taxon>Cyclophyllidea</taxon>
        <taxon>Mesocestoididae</taxon>
        <taxon>Mesocestoides</taxon>
    </lineage>
</organism>
<comment type="subcellular location">
    <subcellularLocation>
        <location evidence="1">Mitochondrion matrix</location>
    </subcellularLocation>
</comment>
<evidence type="ECO:0000256" key="9">
    <source>
        <dbReference type="RuleBase" id="RU000418"/>
    </source>
</evidence>
<dbReference type="NCBIfam" id="TIGR02348">
    <property type="entry name" value="GroEL"/>
    <property type="match status" value="1"/>
</dbReference>
<dbReference type="InterPro" id="IPR001844">
    <property type="entry name" value="Cpn60/GroEL"/>
</dbReference>
<dbReference type="InterPro" id="IPR027410">
    <property type="entry name" value="TCP-1-like_intermed_sf"/>
</dbReference>
<dbReference type="GO" id="GO:0140662">
    <property type="term" value="F:ATP-dependent protein folding chaperone"/>
    <property type="evidence" value="ECO:0007669"/>
    <property type="project" value="InterPro"/>
</dbReference>
<dbReference type="GO" id="GO:0005759">
    <property type="term" value="C:mitochondrial matrix"/>
    <property type="evidence" value="ECO:0007669"/>
    <property type="project" value="UniProtKB-SubCell"/>
</dbReference>
<keyword evidence="11" id="KW-1185">Reference proteome</keyword>
<dbReference type="PANTHER" id="PTHR45633">
    <property type="entry name" value="60 KDA HEAT SHOCK PROTEIN, MITOCHONDRIAL"/>
    <property type="match status" value="1"/>
</dbReference>
<evidence type="ECO:0000256" key="5">
    <source>
        <dbReference type="ARBA" id="ARBA00022946"/>
    </source>
</evidence>
<dbReference type="Pfam" id="PF00118">
    <property type="entry name" value="Cpn60_TCP1"/>
    <property type="match status" value="1"/>
</dbReference>
<dbReference type="OrthoDB" id="1733909at2759"/>
<reference evidence="10 11" key="1">
    <citation type="submission" date="2018-10" db="EMBL/GenBank/DDBJ databases">
        <authorList>
            <consortium name="Pathogen Informatics"/>
        </authorList>
    </citation>
    <scope>NUCLEOTIDE SEQUENCE [LARGE SCALE GENOMIC DNA]</scope>
</reference>
<dbReference type="InterPro" id="IPR018370">
    <property type="entry name" value="Chaperonin_Cpn60_CS"/>
</dbReference>
<evidence type="ECO:0000256" key="7">
    <source>
        <dbReference type="ARBA" id="ARBA00023186"/>
    </source>
</evidence>
<evidence type="ECO:0000256" key="2">
    <source>
        <dbReference type="ARBA" id="ARBA00006607"/>
    </source>
</evidence>
<evidence type="ECO:0000256" key="6">
    <source>
        <dbReference type="ARBA" id="ARBA00023128"/>
    </source>
</evidence>
<keyword evidence="3" id="KW-0547">Nucleotide-binding</keyword>
<dbReference type="AlphaFoldDB" id="A0A0R3U1G1"/>
<dbReference type="NCBIfam" id="NF009487">
    <property type="entry name" value="PRK12849.1"/>
    <property type="match status" value="1"/>
</dbReference>
<evidence type="ECO:0000256" key="1">
    <source>
        <dbReference type="ARBA" id="ARBA00004305"/>
    </source>
</evidence>
<accession>A0A0R3U1G1</accession>
<gene>
    <name evidence="10" type="ORF">MCOS_LOCUS198</name>
</gene>
<dbReference type="Gene3D" id="3.30.260.10">
    <property type="entry name" value="TCP-1-like chaperonin intermediate domain"/>
    <property type="match status" value="1"/>
</dbReference>
<dbReference type="GO" id="GO:0005524">
    <property type="term" value="F:ATP binding"/>
    <property type="evidence" value="ECO:0007669"/>
    <property type="project" value="UniProtKB-KW"/>
</dbReference>
<dbReference type="HAMAP" id="MF_00600">
    <property type="entry name" value="CH60"/>
    <property type="match status" value="1"/>
</dbReference>
<dbReference type="NCBIfam" id="NF009489">
    <property type="entry name" value="PRK12851.1"/>
    <property type="match status" value="1"/>
</dbReference>